<feature type="non-terminal residue" evidence="3">
    <location>
        <position position="1"/>
    </location>
</feature>
<dbReference type="VEuPathDB" id="ToxoDB:ENH_00032360"/>
<feature type="chain" id="PRO_5004676240" evidence="2">
    <location>
        <begin position="21"/>
        <end position="161"/>
    </location>
</feature>
<proteinExistence type="predicted"/>
<sequence length="161" mass="17797">CLWFFIWLVVLTFSVFLVMRNPFEINTSCEQWVAAEGRVRAAKPCVISGWAAAHLRWALFFAFCISLFLSFFISLFIYFFANKRLKRFRNNKRMLRKSHANPAQNQVRGPTALSAALETAEAEAAEAAGAAAAAEAAEAAGNQKITPARGFAMELGAAWVS</sequence>
<keyword evidence="1" id="KW-0812">Transmembrane</keyword>
<protein>
    <submittedName>
        <fullName evidence="3">Uncharacterized protein</fullName>
    </submittedName>
</protein>
<evidence type="ECO:0000313" key="4">
    <source>
        <dbReference type="Proteomes" id="UP000030754"/>
    </source>
</evidence>
<dbReference type="RefSeq" id="XP_013435688.1">
    <property type="nucleotide sequence ID" value="XM_013580234.1"/>
</dbReference>
<dbReference type="OrthoDB" id="430309at2759"/>
<keyword evidence="4" id="KW-1185">Reference proteome</keyword>
<feature type="signal peptide" evidence="2">
    <location>
        <begin position="1"/>
        <end position="20"/>
    </location>
</feature>
<evidence type="ECO:0000256" key="2">
    <source>
        <dbReference type="SAM" id="SignalP"/>
    </source>
</evidence>
<dbReference type="EMBL" id="HG724194">
    <property type="protein sequence ID" value="CDJ67221.1"/>
    <property type="molecule type" value="Genomic_DNA"/>
</dbReference>
<dbReference type="Proteomes" id="UP000030754">
    <property type="component" value="Unassembled WGS sequence"/>
</dbReference>
<evidence type="ECO:0000256" key="1">
    <source>
        <dbReference type="SAM" id="Phobius"/>
    </source>
</evidence>
<keyword evidence="2" id="KW-0732">Signal</keyword>
<evidence type="ECO:0000313" key="3">
    <source>
        <dbReference type="EMBL" id="CDJ67221.1"/>
    </source>
</evidence>
<gene>
    <name evidence="3" type="ORF">ENH_00032360</name>
</gene>
<dbReference type="AlphaFoldDB" id="U6MT79"/>
<keyword evidence="1" id="KW-0472">Membrane</keyword>
<dbReference type="GeneID" id="25473400"/>
<accession>U6MT79</accession>
<feature type="transmembrane region" description="Helical" evidence="1">
    <location>
        <begin position="57"/>
        <end position="81"/>
    </location>
</feature>
<organism evidence="3 4">
    <name type="scientific">Eimeria necatrix</name>
    <dbReference type="NCBI Taxonomy" id="51315"/>
    <lineage>
        <taxon>Eukaryota</taxon>
        <taxon>Sar</taxon>
        <taxon>Alveolata</taxon>
        <taxon>Apicomplexa</taxon>
        <taxon>Conoidasida</taxon>
        <taxon>Coccidia</taxon>
        <taxon>Eucoccidiorida</taxon>
        <taxon>Eimeriorina</taxon>
        <taxon>Eimeriidae</taxon>
        <taxon>Eimeria</taxon>
    </lineage>
</organism>
<keyword evidence="1" id="KW-1133">Transmembrane helix</keyword>
<reference evidence="3" key="1">
    <citation type="submission" date="2013-10" db="EMBL/GenBank/DDBJ databases">
        <title>Genomic analysis of the causative agents of coccidiosis in chickens.</title>
        <authorList>
            <person name="Reid A.J."/>
            <person name="Blake D."/>
            <person name="Billington K."/>
            <person name="Browne H."/>
            <person name="Dunn M."/>
            <person name="Hung S."/>
            <person name="Kawahara F."/>
            <person name="Miranda-Saavedra D."/>
            <person name="Mourier T."/>
            <person name="Nagra H."/>
            <person name="Otto T.D."/>
            <person name="Rawlings N."/>
            <person name="Sanchez A."/>
            <person name="Sanders M."/>
            <person name="Subramaniam C."/>
            <person name="Tay Y."/>
            <person name="Dear P."/>
            <person name="Doerig C."/>
            <person name="Gruber A."/>
            <person name="Parkinson J."/>
            <person name="Shirley M."/>
            <person name="Wan K.L."/>
            <person name="Berriman M."/>
            <person name="Tomley F."/>
            <person name="Pain A."/>
        </authorList>
    </citation>
    <scope>NUCLEOTIDE SEQUENCE [LARGE SCALE GENOMIC DNA]</scope>
    <source>
        <strain evidence="3">Houghton</strain>
    </source>
</reference>
<name>U6MT79_9EIME</name>
<reference evidence="3" key="2">
    <citation type="submission" date="2013-10" db="EMBL/GenBank/DDBJ databases">
        <authorList>
            <person name="Aslett M."/>
        </authorList>
    </citation>
    <scope>NUCLEOTIDE SEQUENCE [LARGE SCALE GENOMIC DNA]</scope>
    <source>
        <strain evidence="3">Houghton</strain>
    </source>
</reference>